<evidence type="ECO:0000256" key="1">
    <source>
        <dbReference type="SAM" id="SignalP"/>
    </source>
</evidence>
<gene>
    <name evidence="2" type="ORF">SLS55_004553</name>
</gene>
<keyword evidence="1" id="KW-0732">Signal</keyword>
<keyword evidence="3" id="KW-1185">Reference proteome</keyword>
<reference evidence="2 3" key="1">
    <citation type="submission" date="2024-02" db="EMBL/GenBank/DDBJ databases">
        <title>De novo assembly and annotation of 12 fungi associated with fruit tree decline syndrome in Ontario, Canada.</title>
        <authorList>
            <person name="Sulman M."/>
            <person name="Ellouze W."/>
            <person name="Ilyukhin E."/>
        </authorList>
    </citation>
    <scope>NUCLEOTIDE SEQUENCE [LARGE SCALE GENOMIC DNA]</scope>
    <source>
        <strain evidence="2 3">FDS-637</strain>
    </source>
</reference>
<dbReference type="RefSeq" id="XP_066633890.1">
    <property type="nucleotide sequence ID" value="XM_066776009.1"/>
</dbReference>
<protein>
    <submittedName>
        <fullName evidence="2">Uncharacterized protein</fullName>
    </submittedName>
</protein>
<evidence type="ECO:0000313" key="3">
    <source>
        <dbReference type="Proteomes" id="UP001430584"/>
    </source>
</evidence>
<name>A0ABR3CJQ6_9PEZI</name>
<dbReference type="EMBL" id="JAJVCZ030000004">
    <property type="protein sequence ID" value="KAL0260861.1"/>
    <property type="molecule type" value="Genomic_DNA"/>
</dbReference>
<sequence length="685" mass="73758">MPSIRSRLSILAAALAAVPGALADCVSYGIDFQNGNSYFINKALAENFTAVSEFEGCAGGTADVLLVDPNYTEYICTDVAVTPDDTPQLSSCPILKSQMFSGDWLVVVFGNNGPNTDDSPYAYQRELFLTVGTQVTSTYTSTVTWDITSTPILTTNLTSTLLVTDTVPNTQTITSPSATAKKTVTPKAVTSWVTWVKTRTKHTWTKTLTTVTKTKTASCTVPPKPSKHDPTATYTPTRVSVAALQSGAAVRVRNAVDTPMDPSVARRMIREARLRRGMSIPERLNERELDERAPDEATITITADTVVNTTITHTAAPSTTTETVLTTQTVSSTLAPSTVYSGKTTVTITAPTPTKTRTSISYTTVTAIKTIYKTYVARSYSTLPHTNTCQLDIHDYGDPDGVSESLHVQGRSHSSRGHVEEGVGIAFPFEAYYFVSAELLLSLMSPRINACFGTAGSTGMALVDVVVISHKCIFLGSSTLNNGVMQCRRESMQTVKPDGEVIASLCLPFSHTRKRGSRSALRRSPQAMRKQFAIQPTSPFASYTASVTTPPMLRLCTRLHASIPARKPAASVEASQLVHCASHVRAQASGSIQLASTPALPGCQRALESPLRRSPAMSDHHSCRSKAVVKYAEKKYVVPGPPRRKSLRVSSAPAKTLLSPDVAIEWRFSTPDPGSAHVVAPFLRG</sequence>
<comment type="caution">
    <text evidence="2">The sequence shown here is derived from an EMBL/GenBank/DDBJ whole genome shotgun (WGS) entry which is preliminary data.</text>
</comment>
<proteinExistence type="predicted"/>
<evidence type="ECO:0000313" key="2">
    <source>
        <dbReference type="EMBL" id="KAL0260861.1"/>
    </source>
</evidence>
<accession>A0ABR3CJQ6</accession>
<organism evidence="2 3">
    <name type="scientific">Diplodia seriata</name>
    <dbReference type="NCBI Taxonomy" id="420778"/>
    <lineage>
        <taxon>Eukaryota</taxon>
        <taxon>Fungi</taxon>
        <taxon>Dikarya</taxon>
        <taxon>Ascomycota</taxon>
        <taxon>Pezizomycotina</taxon>
        <taxon>Dothideomycetes</taxon>
        <taxon>Dothideomycetes incertae sedis</taxon>
        <taxon>Botryosphaeriales</taxon>
        <taxon>Botryosphaeriaceae</taxon>
        <taxon>Diplodia</taxon>
    </lineage>
</organism>
<dbReference type="Proteomes" id="UP001430584">
    <property type="component" value="Unassembled WGS sequence"/>
</dbReference>
<dbReference type="GeneID" id="92008638"/>
<feature type="chain" id="PRO_5046933203" evidence="1">
    <location>
        <begin position="24"/>
        <end position="685"/>
    </location>
</feature>
<feature type="signal peptide" evidence="1">
    <location>
        <begin position="1"/>
        <end position="23"/>
    </location>
</feature>